<comment type="caution">
    <text evidence="2">The sequence shown here is derived from an EMBL/GenBank/DDBJ whole genome shotgun (WGS) entry which is preliminary data.</text>
</comment>
<feature type="non-terminal residue" evidence="2">
    <location>
        <position position="1"/>
    </location>
</feature>
<dbReference type="OrthoDB" id="2419237at2759"/>
<proteinExistence type="predicted"/>
<dbReference type="Pfam" id="PF02014">
    <property type="entry name" value="Reeler"/>
    <property type="match status" value="1"/>
</dbReference>
<dbReference type="InterPro" id="IPR002861">
    <property type="entry name" value="Reeler_dom"/>
</dbReference>
<keyword evidence="3" id="KW-1185">Reference proteome</keyword>
<accession>A0A9N9IRQ4</accession>
<evidence type="ECO:0000313" key="3">
    <source>
        <dbReference type="Proteomes" id="UP000789396"/>
    </source>
</evidence>
<evidence type="ECO:0000259" key="1">
    <source>
        <dbReference type="Pfam" id="PF02014"/>
    </source>
</evidence>
<dbReference type="AlphaFoldDB" id="A0A9N9IRQ4"/>
<sequence>QMQIEGVAKSPMGKLNDKLGYDFKVYMKNNQYIPKGPPVVVEVTGDKKFRGFLLYALAADAAKSHVGEWCPPHGFKIKPNCSGDPRGTLTHR</sequence>
<reference evidence="2" key="1">
    <citation type="submission" date="2021-06" db="EMBL/GenBank/DDBJ databases">
        <authorList>
            <person name="Kallberg Y."/>
            <person name="Tangrot J."/>
            <person name="Rosling A."/>
        </authorList>
    </citation>
    <scope>NUCLEOTIDE SEQUENCE</scope>
    <source>
        <strain evidence="2">IN212</strain>
    </source>
</reference>
<dbReference type="EMBL" id="CAJVPZ010034557">
    <property type="protein sequence ID" value="CAG8747006.1"/>
    <property type="molecule type" value="Genomic_DNA"/>
</dbReference>
<name>A0A9N9IRQ4_9GLOM</name>
<organism evidence="2 3">
    <name type="scientific">Racocetra fulgida</name>
    <dbReference type="NCBI Taxonomy" id="60492"/>
    <lineage>
        <taxon>Eukaryota</taxon>
        <taxon>Fungi</taxon>
        <taxon>Fungi incertae sedis</taxon>
        <taxon>Mucoromycota</taxon>
        <taxon>Glomeromycotina</taxon>
        <taxon>Glomeromycetes</taxon>
        <taxon>Diversisporales</taxon>
        <taxon>Gigasporaceae</taxon>
        <taxon>Racocetra</taxon>
    </lineage>
</organism>
<evidence type="ECO:0000313" key="2">
    <source>
        <dbReference type="EMBL" id="CAG8747006.1"/>
    </source>
</evidence>
<dbReference type="Proteomes" id="UP000789396">
    <property type="component" value="Unassembled WGS sequence"/>
</dbReference>
<feature type="non-terminal residue" evidence="2">
    <location>
        <position position="92"/>
    </location>
</feature>
<feature type="domain" description="Reelin" evidence="1">
    <location>
        <begin position="23"/>
        <end position="91"/>
    </location>
</feature>
<gene>
    <name evidence="2" type="ORF">RFULGI_LOCUS13307</name>
</gene>
<protein>
    <submittedName>
        <fullName evidence="2">2001_t:CDS:1</fullName>
    </submittedName>
</protein>